<dbReference type="EMBL" id="BT084166">
    <property type="protein sequence ID" value="ACR34519.1"/>
    <property type="molecule type" value="mRNA"/>
</dbReference>
<feature type="compositionally biased region" description="Basic and acidic residues" evidence="1">
    <location>
        <begin position="136"/>
        <end position="178"/>
    </location>
</feature>
<evidence type="ECO:0000313" key="2">
    <source>
        <dbReference type="EMBL" id="ACR34519.1"/>
    </source>
</evidence>
<proteinExistence type="evidence at transcript level"/>
<organism evidence="2">
    <name type="scientific">Zea mays</name>
    <name type="common">Maize</name>
    <dbReference type="NCBI Taxonomy" id="4577"/>
    <lineage>
        <taxon>Eukaryota</taxon>
        <taxon>Viridiplantae</taxon>
        <taxon>Streptophyta</taxon>
        <taxon>Embryophyta</taxon>
        <taxon>Tracheophyta</taxon>
        <taxon>Spermatophyta</taxon>
        <taxon>Magnoliopsida</taxon>
        <taxon>Liliopsida</taxon>
        <taxon>Poales</taxon>
        <taxon>Poaceae</taxon>
        <taxon>PACMAD clade</taxon>
        <taxon>Panicoideae</taxon>
        <taxon>Andropogonodae</taxon>
        <taxon>Andropogoneae</taxon>
        <taxon>Tripsacinae</taxon>
        <taxon>Zea</taxon>
    </lineage>
</organism>
<dbReference type="AlphaFoldDB" id="C4J019"/>
<feature type="compositionally biased region" description="Basic and acidic residues" evidence="1">
    <location>
        <begin position="14"/>
        <end position="37"/>
    </location>
</feature>
<feature type="region of interest" description="Disordered" evidence="1">
    <location>
        <begin position="136"/>
        <end position="216"/>
    </location>
</feature>
<reference evidence="2" key="1">
    <citation type="journal article" date="2009" name="PLoS Genet.">
        <title>Sequencing, mapping, and analysis of 27,455 maize full-length cDNAs.</title>
        <authorList>
            <person name="Soderlund C."/>
            <person name="Descour A."/>
            <person name="Kudrna D."/>
            <person name="Bomhoff M."/>
            <person name="Boyd L."/>
            <person name="Currie J."/>
            <person name="Angelova A."/>
            <person name="Collura K."/>
            <person name="Wissotski M."/>
            <person name="Ashley E."/>
            <person name="Morrow D."/>
            <person name="Fernandes J."/>
            <person name="Walbot V."/>
            <person name="Yu Y."/>
        </authorList>
    </citation>
    <scope>NUCLEOTIDE SEQUENCE</scope>
    <source>
        <strain evidence="2">B73</strain>
    </source>
</reference>
<protein>
    <submittedName>
        <fullName evidence="2">Uncharacterized protein</fullName>
    </submittedName>
</protein>
<feature type="compositionally biased region" description="Basic residues" evidence="1">
    <location>
        <begin position="206"/>
        <end position="216"/>
    </location>
</feature>
<reference evidence="2" key="2">
    <citation type="submission" date="2012-06" db="EMBL/GenBank/DDBJ databases">
        <authorList>
            <person name="Yu Y."/>
            <person name="Currie J."/>
            <person name="Lomeli R."/>
            <person name="Angelova A."/>
            <person name="Collura K."/>
            <person name="Wissotski M."/>
            <person name="Campos D."/>
            <person name="Kudrna D."/>
            <person name="Golser W."/>
            <person name="Ashely E."/>
            <person name="Descour A."/>
            <person name="Fernandes J."/>
            <person name="Soderlund C."/>
            <person name="Walbot V."/>
        </authorList>
    </citation>
    <scope>NUCLEOTIDE SEQUENCE</scope>
    <source>
        <strain evidence="2">B73</strain>
    </source>
</reference>
<sequence>MNRHRNSTGAAMNTHDEHQDIRNTHSGGERRRTEGRSPTRTGTQHSATTLLAADTDRHARAHLSIIHAWMTCLRGSPAAAASAGTCTSPGAGLLRPALDGLACLRGLVARVRRGLRHPAVRLLHVVRGALERLPRRVGEARERGQAPEPQRARREEPHDGRPDEQRGGDQHGAEDQEHRRGHGQPHHGGRQRQPRQHQQQPAQREQRRHRQRLRRRRPLVVEHALHLLTHRAPASSLLLLLPVGGVGAAVDAAAVTVRHCCRLVG</sequence>
<accession>C4J019</accession>
<feature type="compositionally biased region" description="Basic residues" evidence="1">
    <location>
        <begin position="179"/>
        <end position="195"/>
    </location>
</feature>
<evidence type="ECO:0000256" key="1">
    <source>
        <dbReference type="SAM" id="MobiDB-lite"/>
    </source>
</evidence>
<feature type="region of interest" description="Disordered" evidence="1">
    <location>
        <begin position="1"/>
        <end position="47"/>
    </location>
</feature>
<name>C4J019_MAIZE</name>